<dbReference type="PANTHER" id="PTHR33048:SF96">
    <property type="entry name" value="INTEGRAL MEMBRANE PROTEIN"/>
    <property type="match status" value="1"/>
</dbReference>
<accession>A0AAX4J536</accession>
<dbReference type="GeneID" id="87952084"/>
<reference evidence="9" key="1">
    <citation type="journal article" date="2023" name="bioRxiv">
        <title>Complete genome of the Medicago anthracnose fungus, Colletotrichum destructivum, reveals a mini-chromosome-like region within a core chromosome.</title>
        <authorList>
            <person name="Lapalu N."/>
            <person name="Simon A."/>
            <person name="Lu A."/>
            <person name="Plaumann P.-L."/>
            <person name="Amselem J."/>
            <person name="Pigne S."/>
            <person name="Auger A."/>
            <person name="Koch C."/>
            <person name="Dallery J.-F."/>
            <person name="O'Connell R.J."/>
        </authorList>
    </citation>
    <scope>NUCLEOTIDE SEQUENCE [LARGE SCALE GENOMIC DNA]</scope>
    <source>
        <strain evidence="9">CBS 520.97</strain>
    </source>
</reference>
<evidence type="ECO:0000256" key="1">
    <source>
        <dbReference type="ARBA" id="ARBA00004141"/>
    </source>
</evidence>
<protein>
    <recommendedName>
        <fullName evidence="7">Rhodopsin domain-containing protein</fullName>
    </recommendedName>
</protein>
<keyword evidence="3 6" id="KW-1133">Transmembrane helix</keyword>
<dbReference type="AlphaFoldDB" id="A0AAX4J536"/>
<dbReference type="GO" id="GO:0016020">
    <property type="term" value="C:membrane"/>
    <property type="evidence" value="ECO:0007669"/>
    <property type="project" value="UniProtKB-SubCell"/>
</dbReference>
<evidence type="ECO:0000259" key="7">
    <source>
        <dbReference type="Pfam" id="PF20684"/>
    </source>
</evidence>
<dbReference type="Pfam" id="PF20684">
    <property type="entry name" value="Fung_rhodopsin"/>
    <property type="match status" value="1"/>
</dbReference>
<dbReference type="Proteomes" id="UP001322277">
    <property type="component" value="Chromosome 12"/>
</dbReference>
<evidence type="ECO:0000256" key="6">
    <source>
        <dbReference type="SAM" id="Phobius"/>
    </source>
</evidence>
<keyword evidence="4 6" id="KW-0472">Membrane</keyword>
<comment type="subcellular location">
    <subcellularLocation>
        <location evidence="1">Membrane</location>
        <topology evidence="1">Multi-pass membrane protein</topology>
    </subcellularLocation>
</comment>
<comment type="similarity">
    <text evidence="5">Belongs to the SAT4 family.</text>
</comment>
<proteinExistence type="inferred from homology"/>
<evidence type="ECO:0000256" key="3">
    <source>
        <dbReference type="ARBA" id="ARBA00022989"/>
    </source>
</evidence>
<evidence type="ECO:0000313" key="9">
    <source>
        <dbReference type="Proteomes" id="UP001322277"/>
    </source>
</evidence>
<evidence type="ECO:0000256" key="4">
    <source>
        <dbReference type="ARBA" id="ARBA00023136"/>
    </source>
</evidence>
<dbReference type="KEGG" id="cdet:87952084"/>
<evidence type="ECO:0000256" key="2">
    <source>
        <dbReference type="ARBA" id="ARBA00022692"/>
    </source>
</evidence>
<feature type="transmembrane region" description="Helical" evidence="6">
    <location>
        <begin position="175"/>
        <end position="196"/>
    </location>
</feature>
<dbReference type="RefSeq" id="XP_062787791.1">
    <property type="nucleotide sequence ID" value="XM_062931740.1"/>
</dbReference>
<feature type="transmembrane region" description="Helical" evidence="6">
    <location>
        <begin position="260"/>
        <end position="277"/>
    </location>
</feature>
<feature type="transmembrane region" description="Helical" evidence="6">
    <location>
        <begin position="43"/>
        <end position="64"/>
    </location>
</feature>
<gene>
    <name evidence="8" type="ORF">CDEST_15585</name>
</gene>
<dbReference type="EMBL" id="CP137316">
    <property type="protein sequence ID" value="WQF90571.1"/>
    <property type="molecule type" value="Genomic_DNA"/>
</dbReference>
<evidence type="ECO:0000313" key="8">
    <source>
        <dbReference type="EMBL" id="WQF90571.1"/>
    </source>
</evidence>
<feature type="transmembrane region" description="Helical" evidence="6">
    <location>
        <begin position="94"/>
        <end position="115"/>
    </location>
</feature>
<feature type="transmembrane region" description="Helical" evidence="6">
    <location>
        <begin position="318"/>
        <end position="342"/>
    </location>
</feature>
<evidence type="ECO:0000256" key="5">
    <source>
        <dbReference type="ARBA" id="ARBA00038359"/>
    </source>
</evidence>
<organism evidence="8 9">
    <name type="scientific">Colletotrichum destructivum</name>
    <dbReference type="NCBI Taxonomy" id="34406"/>
    <lineage>
        <taxon>Eukaryota</taxon>
        <taxon>Fungi</taxon>
        <taxon>Dikarya</taxon>
        <taxon>Ascomycota</taxon>
        <taxon>Pezizomycotina</taxon>
        <taxon>Sordariomycetes</taxon>
        <taxon>Hypocreomycetidae</taxon>
        <taxon>Glomerellales</taxon>
        <taxon>Glomerellaceae</taxon>
        <taxon>Colletotrichum</taxon>
        <taxon>Colletotrichum destructivum species complex</taxon>
    </lineage>
</organism>
<feature type="transmembrane region" description="Helical" evidence="6">
    <location>
        <begin position="226"/>
        <end position="248"/>
    </location>
</feature>
<name>A0AAX4J536_9PEZI</name>
<keyword evidence="2 6" id="KW-0812">Transmembrane</keyword>
<dbReference type="InterPro" id="IPR052337">
    <property type="entry name" value="SAT4-like"/>
</dbReference>
<keyword evidence="9" id="KW-1185">Reference proteome</keyword>
<feature type="transmembrane region" description="Helical" evidence="6">
    <location>
        <begin position="143"/>
        <end position="163"/>
    </location>
</feature>
<dbReference type="PANTHER" id="PTHR33048">
    <property type="entry name" value="PTH11-LIKE INTEGRAL MEMBRANE PROTEIN (AFU_ORTHOLOGUE AFUA_5G11245)"/>
    <property type="match status" value="1"/>
</dbReference>
<sequence>MLNKLRLPFILPTSETACVQFAFSCHIYDNYIMPSQQNRGPELLGVQVAFLVAAWVATLLRVYVKVAITKRHTLDDGVMYVSTVSLSPQVVAELLLTLGQTLYSAYAAVAFLGIVKGGIGRHTSELDAGSIVVALKVWYTCEVLYAFICALIRTSIGLFLLRIIDGRLHKTAKTILQGTIIAVCVASVVYLFIIVFQCNPIRYYWAKFEGLQGSCRPTSLVPNATIFHSVVVAVSDWIMGILPMSILWQLQMKREKKIRLLFFFGVAMMYALLLVRLRSSSLANTERTGSAGIIMIIRIPYIKVLEISADFLYETVDVALWSLLEPSIGIIAGCIATLRPLLNTCSLGKRSKQKSFSSWRNSLPRAILIRREFHVTSIKIEDPEYAVPSNAAVVSES</sequence>
<dbReference type="InterPro" id="IPR049326">
    <property type="entry name" value="Rhodopsin_dom_fungi"/>
</dbReference>
<feature type="domain" description="Rhodopsin" evidence="7">
    <location>
        <begin position="60"/>
        <end position="343"/>
    </location>
</feature>